<name>A0A2Z2MLI1_9EURY</name>
<dbReference type="AlphaFoldDB" id="A0A2Z2MLI1"/>
<feature type="transmembrane region" description="Helical" evidence="1">
    <location>
        <begin position="9"/>
        <end position="28"/>
    </location>
</feature>
<dbReference type="EMBL" id="CP015101">
    <property type="protein sequence ID" value="ASJ05605.1"/>
    <property type="molecule type" value="Genomic_DNA"/>
</dbReference>
<protein>
    <submittedName>
        <fullName evidence="2">Uncharacterized protein</fullName>
    </submittedName>
</protein>
<keyword evidence="3" id="KW-1185">Reference proteome</keyword>
<keyword evidence="1" id="KW-1133">Transmembrane helix</keyword>
<evidence type="ECO:0000313" key="3">
    <source>
        <dbReference type="Proteomes" id="UP000250272"/>
    </source>
</evidence>
<accession>A0A2Z2MLI1</accession>
<evidence type="ECO:0000313" key="2">
    <source>
        <dbReference type="EMBL" id="ASJ05605.1"/>
    </source>
</evidence>
<reference evidence="2 3" key="1">
    <citation type="submission" date="2016-04" db="EMBL/GenBank/DDBJ databases">
        <title>Complete genome sequence of Thermococcus barossii type strain SHCK-94.</title>
        <authorList>
            <person name="Oger P.M."/>
        </authorList>
    </citation>
    <scope>NUCLEOTIDE SEQUENCE [LARGE SCALE GENOMIC DNA]</scope>
    <source>
        <strain evidence="2 3">SHCK-94</strain>
    </source>
</reference>
<feature type="transmembrane region" description="Helical" evidence="1">
    <location>
        <begin position="34"/>
        <end position="61"/>
    </location>
</feature>
<proteinExistence type="predicted"/>
<dbReference type="KEGG" id="tbs:A3L01_09610"/>
<evidence type="ECO:0000256" key="1">
    <source>
        <dbReference type="SAM" id="Phobius"/>
    </source>
</evidence>
<gene>
    <name evidence="2" type="ORF">A3L01_09610</name>
</gene>
<dbReference type="Proteomes" id="UP000250272">
    <property type="component" value="Chromosome"/>
</dbReference>
<keyword evidence="1" id="KW-0472">Membrane</keyword>
<keyword evidence="1" id="KW-0812">Transmembrane</keyword>
<organism evidence="2 3">
    <name type="scientific">Thermococcus barossii</name>
    <dbReference type="NCBI Taxonomy" id="54077"/>
    <lineage>
        <taxon>Archaea</taxon>
        <taxon>Methanobacteriati</taxon>
        <taxon>Methanobacteriota</taxon>
        <taxon>Thermococci</taxon>
        <taxon>Thermococcales</taxon>
        <taxon>Thermococcaceae</taxon>
        <taxon>Thermococcus</taxon>
    </lineage>
</organism>
<sequence>MKVRRCYGFYLRCVLETYAISIFLVYLLTDFKGLSAQALLVTLGISFVLATVLVYIWALIYPSDDFIALKREKEKRN</sequence>